<reference evidence="2 3" key="1">
    <citation type="journal article" date="2015" name="Mol. Plant Microbe Interact.">
        <title>Genome, transcriptome, and functional analyses of Penicillium expansum provide new insights into secondary metabolism and pathogenicity.</title>
        <authorList>
            <person name="Ballester A.R."/>
            <person name="Marcet-Houben M."/>
            <person name="Levin E."/>
            <person name="Sela N."/>
            <person name="Selma-Lazaro C."/>
            <person name="Carmona L."/>
            <person name="Wisniewski M."/>
            <person name="Droby S."/>
            <person name="Gonzalez-Candelas L."/>
            <person name="Gabaldon T."/>
        </authorList>
    </citation>
    <scope>NUCLEOTIDE SEQUENCE [LARGE SCALE GENOMIC DNA]</scope>
    <source>
        <strain evidence="2 3">PHI-1</strain>
    </source>
</reference>
<dbReference type="AlphaFoldDB" id="A0A0A2K9H8"/>
<dbReference type="OrthoDB" id="3548481at2759"/>
<dbReference type="EMBL" id="JQGA01001632">
    <property type="protein sequence ID" value="KGO63541.1"/>
    <property type="molecule type" value="Genomic_DNA"/>
</dbReference>
<dbReference type="Gene3D" id="3.30.420.10">
    <property type="entry name" value="Ribonuclease H-like superfamily/Ribonuclease H"/>
    <property type="match status" value="1"/>
</dbReference>
<dbReference type="InterPro" id="IPR012337">
    <property type="entry name" value="RNaseH-like_sf"/>
</dbReference>
<keyword evidence="3" id="KW-1185">Reference proteome</keyword>
<proteinExistence type="predicted"/>
<organism evidence="2 3">
    <name type="scientific">Penicillium italicum</name>
    <name type="common">Blue mold</name>
    <dbReference type="NCBI Taxonomy" id="40296"/>
    <lineage>
        <taxon>Eukaryota</taxon>
        <taxon>Fungi</taxon>
        <taxon>Dikarya</taxon>
        <taxon>Ascomycota</taxon>
        <taxon>Pezizomycotina</taxon>
        <taxon>Eurotiomycetes</taxon>
        <taxon>Eurotiomycetidae</taxon>
        <taxon>Eurotiales</taxon>
        <taxon>Aspergillaceae</taxon>
        <taxon>Penicillium</taxon>
    </lineage>
</organism>
<protein>
    <submittedName>
        <fullName evidence="2">Uncharacterized protein</fullName>
    </submittedName>
</protein>
<gene>
    <name evidence="2" type="ORF">PITC_049230</name>
</gene>
<accession>A0A0A2K9H8</accession>
<evidence type="ECO:0000313" key="3">
    <source>
        <dbReference type="Proteomes" id="UP000030104"/>
    </source>
</evidence>
<evidence type="ECO:0000256" key="1">
    <source>
        <dbReference type="SAM" id="MobiDB-lite"/>
    </source>
</evidence>
<dbReference type="InterPro" id="IPR036397">
    <property type="entry name" value="RNaseH_sf"/>
</dbReference>
<evidence type="ECO:0000313" key="2">
    <source>
        <dbReference type="EMBL" id="KGO63541.1"/>
    </source>
</evidence>
<dbReference type="Proteomes" id="UP000030104">
    <property type="component" value="Unassembled WGS sequence"/>
</dbReference>
<name>A0A0A2K9H8_PENIT</name>
<feature type="region of interest" description="Disordered" evidence="1">
    <location>
        <begin position="1"/>
        <end position="131"/>
    </location>
</feature>
<dbReference type="PhylomeDB" id="A0A0A2K9H8"/>
<sequence length="369" mass="40926">MLLAPPVPALSKTWQPVQTEPKTTPSTPKHTQTELNDGEISTGPPATQHAPHTPRRSPHPARHDWHRHIRGSNPSPEPGIEAPTPVPKESHPKLPTLLPVQQGAVQGNGDQSRKRKISPSADQDASSSRPNKIKKIKLEQENKFSWELGHEFVGFVFHINGKQAWDVANQIHQLPVPTNVHKRLIYFCDGSIRSLCGAVGIVWTESFLSPKWGGIGVYYPLSTDSMSTLELFAIARTLELAIKDIDKERASVDQTLPHDKELFQGDLIQTRSHIHGMTKELFVFTDDADALRRIDGKLAYPPDEAIAKELEAISRHSKALHSLGVHVELHLSPGHAKIPSNTAADAMAKRTQRKLFVQTKKSWPAIESS</sequence>
<feature type="compositionally biased region" description="Basic residues" evidence="1">
    <location>
        <begin position="52"/>
        <end position="70"/>
    </location>
</feature>
<feature type="compositionally biased region" description="Polar residues" evidence="1">
    <location>
        <begin position="120"/>
        <end position="130"/>
    </location>
</feature>
<comment type="caution">
    <text evidence="2">The sequence shown here is derived from an EMBL/GenBank/DDBJ whole genome shotgun (WGS) entry which is preliminary data.</text>
</comment>
<dbReference type="HOGENOM" id="CLU_043066_0_0_1"/>
<feature type="compositionally biased region" description="Polar residues" evidence="1">
    <location>
        <begin position="12"/>
        <end position="35"/>
    </location>
</feature>
<dbReference type="STRING" id="40296.A0A0A2K9H8"/>
<dbReference type="OMA" id="WELGHEF"/>
<dbReference type="SUPFAM" id="SSF53098">
    <property type="entry name" value="Ribonuclease H-like"/>
    <property type="match status" value="1"/>
</dbReference>
<dbReference type="GO" id="GO:0003676">
    <property type="term" value="F:nucleic acid binding"/>
    <property type="evidence" value="ECO:0007669"/>
    <property type="project" value="InterPro"/>
</dbReference>